<evidence type="ECO:0000313" key="6">
    <source>
        <dbReference type="EMBL" id="CDN30953.1"/>
    </source>
</evidence>
<feature type="active site" description="Phosphothreonine intermediate" evidence="4">
    <location>
        <position position="74"/>
    </location>
</feature>
<dbReference type="STRING" id="1433126.BN938_0852"/>
<dbReference type="Proteomes" id="UP000027616">
    <property type="component" value="Chromosome I"/>
</dbReference>
<dbReference type="EC" id="3.1.3.1" evidence="6"/>
<keyword evidence="6" id="KW-0378">Hydrolase</keyword>
<dbReference type="PIRSF" id="PIRSF031924">
    <property type="entry name" value="Pi-irrepressible_AP"/>
    <property type="match status" value="1"/>
</dbReference>
<evidence type="ECO:0000313" key="7">
    <source>
        <dbReference type="Proteomes" id="UP000027616"/>
    </source>
</evidence>
<dbReference type="PATRIC" id="fig|1433126.3.peg.852"/>
<keyword evidence="3 5" id="KW-0732">Signal</keyword>
<evidence type="ECO:0000256" key="3">
    <source>
        <dbReference type="ARBA" id="ARBA00022729"/>
    </source>
</evidence>
<evidence type="ECO:0000256" key="2">
    <source>
        <dbReference type="ARBA" id="ARBA00022723"/>
    </source>
</evidence>
<dbReference type="CDD" id="cd16016">
    <property type="entry name" value="AP-SPAP"/>
    <property type="match status" value="1"/>
</dbReference>
<dbReference type="EMBL" id="HG934468">
    <property type="protein sequence ID" value="CDN30953.1"/>
    <property type="molecule type" value="Genomic_DNA"/>
</dbReference>
<dbReference type="eggNOG" id="COG1524">
    <property type="taxonomic scope" value="Bacteria"/>
</dbReference>
<dbReference type="GO" id="GO:0004035">
    <property type="term" value="F:alkaline phosphatase activity"/>
    <property type="evidence" value="ECO:0007669"/>
    <property type="project" value="UniProtKB-EC"/>
</dbReference>
<keyword evidence="7" id="KW-1185">Reference proteome</keyword>
<dbReference type="InterPro" id="IPR026263">
    <property type="entry name" value="Alkaline_phosphatase_prok"/>
</dbReference>
<dbReference type="PANTHER" id="PTHR10151">
    <property type="entry name" value="ECTONUCLEOTIDE PYROPHOSPHATASE/PHOSPHODIESTERASE"/>
    <property type="match status" value="1"/>
</dbReference>
<protein>
    <submittedName>
        <fullName evidence="6">Alkaline phosphatase</fullName>
        <ecNumber evidence="6">3.1.3.1</ecNumber>
    </submittedName>
</protein>
<feature type="chain" id="PRO_5001590766" evidence="5">
    <location>
        <begin position="21"/>
        <end position="531"/>
    </location>
</feature>
<dbReference type="AlphaFoldDB" id="A0A060RB00"/>
<dbReference type="Gene3D" id="3.30.1360.150">
    <property type="match status" value="1"/>
</dbReference>
<organism evidence="6 7">
    <name type="scientific">Mucinivorans hirudinis</name>
    <dbReference type="NCBI Taxonomy" id="1433126"/>
    <lineage>
        <taxon>Bacteria</taxon>
        <taxon>Pseudomonadati</taxon>
        <taxon>Bacteroidota</taxon>
        <taxon>Bacteroidia</taxon>
        <taxon>Bacteroidales</taxon>
        <taxon>Rikenellaceae</taxon>
        <taxon>Mucinivorans</taxon>
    </lineage>
</organism>
<reference evidence="6 7" key="1">
    <citation type="journal article" date="2015" name="Genome Announc.">
        <title>Complete Genome Sequence of the Novel Leech Symbiont Mucinivorans hirudinis M3T.</title>
        <authorList>
            <person name="Nelson M.C."/>
            <person name="Bomar L."/>
            <person name="Graf J."/>
        </authorList>
    </citation>
    <scope>NUCLEOTIDE SEQUENCE [LARGE SCALE GENOMIC DNA]</scope>
    <source>
        <strain evidence="7">M3</strain>
    </source>
</reference>
<name>A0A060RB00_9BACT</name>
<dbReference type="HOGENOM" id="CLU_034095_0_0_10"/>
<dbReference type="PANTHER" id="PTHR10151:SF120">
    <property type="entry name" value="BIS(5'-ADENOSYL)-TRIPHOSPHATASE"/>
    <property type="match status" value="1"/>
</dbReference>
<dbReference type="InterPro" id="IPR017850">
    <property type="entry name" value="Alkaline_phosphatase_core_sf"/>
</dbReference>
<dbReference type="Pfam" id="PF01663">
    <property type="entry name" value="Phosphodiest"/>
    <property type="match status" value="1"/>
</dbReference>
<accession>A0A060RB00</accession>
<evidence type="ECO:0000256" key="5">
    <source>
        <dbReference type="SAM" id="SignalP"/>
    </source>
</evidence>
<sequence length="531" mass="60028">MKISRFLILLTLFIALPATAQEKPKLVVNIVVGQMRYDYMLRFRDNFSQNGFRKLITEGVSCDRAMYDYLTTSTPTGLATISTGANPSTHGITGSRWYNYLTLEKIEPVTDYMARTVGSDELDATVSPRNLVAATLGDCLKSITPQSKVFSVAYEPLSAVVMGGHTQDAAYWISPREGNVVTSNYYMAKLPDWVRKFNDGKFAENYSSQRWQIFLERDKYFNIFRKDVQLEADNGVNFDFLTRKKYDYERLGASPFGNMLLIDFAKQLLIYESLGKNNNTDLLNIVFDPMRLIGERYGTQSMEVEDAYYRFDSYLSDFVSFLESQVGKDNLLVVITSDHGAVDPMIESSKLPGGRFNREQLIMLLNGFLGATYGSGERWVLDYTDNQLFLNRNLFREKEINLGEVQDKIAIFMTQFRGIAHAITAHSLAGSYFSGGIMNKAQNSYYQRHSGDVIVNFLPGWNEENKKISDSGTSYNYDTHVPLIWYGGVVGTQNIARDVSMSDIAPTIAHIMQIAPPFASTGTPIIEIYHK</sequence>
<keyword evidence="2" id="KW-0479">Metal-binding</keyword>
<proteinExistence type="predicted"/>
<dbReference type="InterPro" id="IPR002591">
    <property type="entry name" value="Phosphodiest/P_Trfase"/>
</dbReference>
<dbReference type="GO" id="GO:0046872">
    <property type="term" value="F:metal ion binding"/>
    <property type="evidence" value="ECO:0007669"/>
    <property type="project" value="UniProtKB-KW"/>
</dbReference>
<dbReference type="OrthoDB" id="9766127at2"/>
<feature type="signal peptide" evidence="5">
    <location>
        <begin position="1"/>
        <end position="20"/>
    </location>
</feature>
<evidence type="ECO:0000256" key="4">
    <source>
        <dbReference type="PIRSR" id="PIRSR031924-50"/>
    </source>
</evidence>
<gene>
    <name evidence="6" type="ORF">BN938_0852</name>
</gene>
<evidence type="ECO:0000256" key="1">
    <source>
        <dbReference type="ARBA" id="ARBA00022553"/>
    </source>
</evidence>
<keyword evidence="1 4" id="KW-0597">Phosphoprotein</keyword>
<dbReference type="SUPFAM" id="SSF53649">
    <property type="entry name" value="Alkaline phosphatase-like"/>
    <property type="match status" value="1"/>
</dbReference>
<dbReference type="KEGG" id="rbc:BN938_0852"/>
<dbReference type="Gene3D" id="3.40.720.10">
    <property type="entry name" value="Alkaline Phosphatase, subunit A"/>
    <property type="match status" value="1"/>
</dbReference>